<dbReference type="InterPro" id="IPR001680">
    <property type="entry name" value="WD40_rpt"/>
</dbReference>
<evidence type="ECO:0000256" key="2">
    <source>
        <dbReference type="ARBA" id="ARBA00022737"/>
    </source>
</evidence>
<feature type="repeat" description="WD" evidence="3">
    <location>
        <begin position="153"/>
        <end position="185"/>
    </location>
</feature>
<accession>A0A388M2M1</accession>
<dbReference type="Pfam" id="PF00400">
    <property type="entry name" value="WD40"/>
    <property type="match status" value="2"/>
</dbReference>
<gene>
    <name evidence="4" type="ORF">CBR_g48441</name>
</gene>
<sequence>MGREDAESRGTPTTAYLRCLNGNVATGRHSRMMAASVTINNHAVEWWYMGNPLDEDMLHEHEGLCVQTFYGHMNSCNSVAFNLKGDTIASADADGIVKLWDIRMVAERMSFNAGPYPANKAAFDHTGEVVATACGDGKIRCFKVQDGSAMCELASHEDAVQAVVFDPVNKYMVSAGSDCTFRLWT</sequence>
<dbReference type="Gene3D" id="2.130.10.10">
    <property type="entry name" value="YVTN repeat-like/Quinoprotein amine dehydrogenase"/>
    <property type="match status" value="1"/>
</dbReference>
<dbReference type="EMBL" id="BFEA01000697">
    <property type="protein sequence ID" value="GBG88827.1"/>
    <property type="molecule type" value="Genomic_DNA"/>
</dbReference>
<dbReference type="InterPro" id="IPR019775">
    <property type="entry name" value="WD40_repeat_CS"/>
</dbReference>
<evidence type="ECO:0000313" key="4">
    <source>
        <dbReference type="EMBL" id="GBG88827.1"/>
    </source>
</evidence>
<dbReference type="InterPro" id="IPR015943">
    <property type="entry name" value="WD40/YVTN_repeat-like_dom_sf"/>
</dbReference>
<dbReference type="PANTHER" id="PTHR14604">
    <property type="entry name" value="WD40 REPEAT PF20"/>
    <property type="match status" value="1"/>
</dbReference>
<organism evidence="4 5">
    <name type="scientific">Chara braunii</name>
    <name type="common">Braun's stonewort</name>
    <dbReference type="NCBI Taxonomy" id="69332"/>
    <lineage>
        <taxon>Eukaryota</taxon>
        <taxon>Viridiplantae</taxon>
        <taxon>Streptophyta</taxon>
        <taxon>Charophyceae</taxon>
        <taxon>Charales</taxon>
        <taxon>Characeae</taxon>
        <taxon>Chara</taxon>
    </lineage>
</organism>
<reference evidence="4 5" key="1">
    <citation type="journal article" date="2018" name="Cell">
        <title>The Chara Genome: Secondary Complexity and Implications for Plant Terrestrialization.</title>
        <authorList>
            <person name="Nishiyama T."/>
            <person name="Sakayama H."/>
            <person name="Vries J.D."/>
            <person name="Buschmann H."/>
            <person name="Saint-Marcoux D."/>
            <person name="Ullrich K.K."/>
            <person name="Haas F.B."/>
            <person name="Vanderstraeten L."/>
            <person name="Becker D."/>
            <person name="Lang D."/>
            <person name="Vosolsobe S."/>
            <person name="Rombauts S."/>
            <person name="Wilhelmsson P.K.I."/>
            <person name="Janitza P."/>
            <person name="Kern R."/>
            <person name="Heyl A."/>
            <person name="Rumpler F."/>
            <person name="Villalobos L.I.A.C."/>
            <person name="Clay J.M."/>
            <person name="Skokan R."/>
            <person name="Toyoda A."/>
            <person name="Suzuki Y."/>
            <person name="Kagoshima H."/>
            <person name="Schijlen E."/>
            <person name="Tajeshwar N."/>
            <person name="Catarino B."/>
            <person name="Hetherington A.J."/>
            <person name="Saltykova A."/>
            <person name="Bonnot C."/>
            <person name="Breuninger H."/>
            <person name="Symeonidi A."/>
            <person name="Radhakrishnan G.V."/>
            <person name="Van Nieuwerburgh F."/>
            <person name="Deforce D."/>
            <person name="Chang C."/>
            <person name="Karol K.G."/>
            <person name="Hedrich R."/>
            <person name="Ulvskov P."/>
            <person name="Glockner G."/>
            <person name="Delwiche C.F."/>
            <person name="Petrasek J."/>
            <person name="Van de Peer Y."/>
            <person name="Friml J."/>
            <person name="Beilby M."/>
            <person name="Dolan L."/>
            <person name="Kohara Y."/>
            <person name="Sugano S."/>
            <person name="Fujiyama A."/>
            <person name="Delaux P.-M."/>
            <person name="Quint M."/>
            <person name="TheiBen G."/>
            <person name="Hagemann M."/>
            <person name="Harholt J."/>
            <person name="Dunand C."/>
            <person name="Zachgo S."/>
            <person name="Langdale J."/>
            <person name="Maumus F."/>
            <person name="Straeten D.V.D."/>
            <person name="Gould S.B."/>
            <person name="Rensing S.A."/>
        </authorList>
    </citation>
    <scope>NUCLEOTIDE SEQUENCE [LARGE SCALE GENOMIC DNA]</scope>
    <source>
        <strain evidence="4 5">S276</strain>
    </source>
</reference>
<dbReference type="SUPFAM" id="SSF50978">
    <property type="entry name" value="WD40 repeat-like"/>
    <property type="match status" value="1"/>
</dbReference>
<dbReference type="PROSITE" id="PS50082">
    <property type="entry name" value="WD_REPEATS_2"/>
    <property type="match status" value="2"/>
</dbReference>
<name>A0A388M2M1_CHABU</name>
<dbReference type="OrthoDB" id="538223at2759"/>
<protein>
    <submittedName>
        <fullName evidence="4">Uncharacterized protein</fullName>
    </submittedName>
</protein>
<dbReference type="PROSITE" id="PS00678">
    <property type="entry name" value="WD_REPEATS_1"/>
    <property type="match status" value="1"/>
</dbReference>
<feature type="repeat" description="WD" evidence="3">
    <location>
        <begin position="69"/>
        <end position="103"/>
    </location>
</feature>
<evidence type="ECO:0000256" key="3">
    <source>
        <dbReference type="PROSITE-ProRule" id="PRU00221"/>
    </source>
</evidence>
<keyword evidence="1 3" id="KW-0853">WD repeat</keyword>
<dbReference type="Proteomes" id="UP000265515">
    <property type="component" value="Unassembled WGS sequence"/>
</dbReference>
<dbReference type="PROSITE" id="PS50294">
    <property type="entry name" value="WD_REPEATS_REGION"/>
    <property type="match status" value="2"/>
</dbReference>
<dbReference type="PANTHER" id="PTHR14604:SF3">
    <property type="entry name" value="SPERM-ASSOCIATED ANTIGEN 16 PROTEIN"/>
    <property type="match status" value="1"/>
</dbReference>
<dbReference type="STRING" id="69332.A0A388M2M1"/>
<proteinExistence type="predicted"/>
<evidence type="ECO:0000313" key="5">
    <source>
        <dbReference type="Proteomes" id="UP000265515"/>
    </source>
</evidence>
<evidence type="ECO:0000256" key="1">
    <source>
        <dbReference type="ARBA" id="ARBA00022574"/>
    </source>
</evidence>
<dbReference type="AlphaFoldDB" id="A0A388M2M1"/>
<dbReference type="SMART" id="SM00320">
    <property type="entry name" value="WD40"/>
    <property type="match status" value="3"/>
</dbReference>
<keyword evidence="2" id="KW-0677">Repeat</keyword>
<comment type="caution">
    <text evidence="4">The sequence shown here is derived from an EMBL/GenBank/DDBJ whole genome shotgun (WGS) entry which is preliminary data.</text>
</comment>
<dbReference type="InterPro" id="IPR036322">
    <property type="entry name" value="WD40_repeat_dom_sf"/>
</dbReference>
<dbReference type="InterPro" id="IPR050995">
    <property type="entry name" value="WD-F-box_domain-protein"/>
</dbReference>
<dbReference type="Gramene" id="GBG88827">
    <property type="protein sequence ID" value="GBG88827"/>
    <property type="gene ID" value="CBR_g48441"/>
</dbReference>
<keyword evidence="5" id="KW-1185">Reference proteome</keyword>